<dbReference type="CDD" id="cd19944">
    <property type="entry name" value="NirB_Fer2_BFD-like_2"/>
    <property type="match status" value="1"/>
</dbReference>
<dbReference type="SUPFAM" id="SSF51905">
    <property type="entry name" value="FAD/NAD(P)-binding domain"/>
    <property type="match status" value="1"/>
</dbReference>
<dbReference type="Pfam" id="PF18267">
    <property type="entry name" value="Rubredoxin_C"/>
    <property type="match status" value="1"/>
</dbReference>
<comment type="cofactor">
    <cofactor evidence="14">
        <name>[2Fe-2S] cluster</name>
        <dbReference type="ChEBI" id="CHEBI:190135"/>
    </cofactor>
</comment>
<name>A0A399EKZ3_9DEIN</name>
<dbReference type="InterPro" id="IPR041854">
    <property type="entry name" value="BFD-like_2Fe2S-bd_dom_sf"/>
</dbReference>
<dbReference type="GO" id="GO:0015980">
    <property type="term" value="P:energy derivation by oxidation of organic compounds"/>
    <property type="evidence" value="ECO:0007669"/>
    <property type="project" value="UniProtKB-ARBA"/>
</dbReference>
<dbReference type="GO" id="GO:0020037">
    <property type="term" value="F:heme binding"/>
    <property type="evidence" value="ECO:0007669"/>
    <property type="project" value="InterPro"/>
</dbReference>
<dbReference type="InterPro" id="IPR012744">
    <property type="entry name" value="Nitri_red_NirB"/>
</dbReference>
<dbReference type="EC" id="1.7.1.4" evidence="23"/>
<feature type="domain" description="NADH-rubredoxin oxidoreductase C-terminal" evidence="22">
    <location>
        <begin position="313"/>
        <end position="378"/>
    </location>
</feature>
<feature type="binding site" evidence="17">
    <location>
        <position position="630"/>
    </location>
    <ligand>
        <name>[4Fe-4S] cluster</name>
        <dbReference type="ChEBI" id="CHEBI:49883"/>
    </ligand>
</feature>
<keyword evidence="11 17" id="KW-0408">Iron</keyword>
<evidence type="ECO:0000256" key="6">
    <source>
        <dbReference type="ARBA" id="ARBA00022630"/>
    </source>
</evidence>
<dbReference type="AlphaFoldDB" id="A0A399EKZ3"/>
<evidence type="ECO:0000256" key="17">
    <source>
        <dbReference type="PIRSR" id="PIRSR037149-1"/>
    </source>
</evidence>
<dbReference type="PANTHER" id="PTHR43809">
    <property type="entry name" value="NITRITE REDUCTASE (NADH) LARGE SUBUNIT"/>
    <property type="match status" value="1"/>
</dbReference>
<dbReference type="InterPro" id="IPR005117">
    <property type="entry name" value="NiRdtase/SiRdtase_haem-b_fer"/>
</dbReference>
<keyword evidence="5 17" id="KW-0349">Heme</keyword>
<dbReference type="GO" id="GO:0008942">
    <property type="term" value="F:nitrite reductase [NAD(P)H] activity"/>
    <property type="evidence" value="ECO:0007669"/>
    <property type="project" value="UniProtKB-EC"/>
</dbReference>
<feature type="domain" description="Nitrite/sulphite reductase 4Fe-4S" evidence="18">
    <location>
        <begin position="621"/>
        <end position="762"/>
    </location>
</feature>
<evidence type="ECO:0000256" key="12">
    <source>
        <dbReference type="ARBA" id="ARBA00023014"/>
    </source>
</evidence>
<feature type="binding site" evidence="17">
    <location>
        <position position="670"/>
    </location>
    <ligand>
        <name>[4Fe-4S] cluster</name>
        <dbReference type="ChEBI" id="CHEBI:49883"/>
    </ligand>
</feature>
<evidence type="ECO:0000256" key="13">
    <source>
        <dbReference type="ARBA" id="ARBA00023063"/>
    </source>
</evidence>
<dbReference type="InterPro" id="IPR036188">
    <property type="entry name" value="FAD/NAD-bd_sf"/>
</dbReference>
<protein>
    <submittedName>
        <fullName evidence="23">Nitrite reductase [NAD(P)H]</fullName>
        <ecNumber evidence="23">1.7.1.4</ecNumber>
    </submittedName>
</protein>
<dbReference type="EMBL" id="QWLA01000070">
    <property type="protein sequence ID" value="RIH83759.1"/>
    <property type="molecule type" value="Genomic_DNA"/>
</dbReference>
<dbReference type="InterPro" id="IPR052034">
    <property type="entry name" value="NasD-like"/>
</dbReference>
<dbReference type="GO" id="GO:0046872">
    <property type="term" value="F:metal ion binding"/>
    <property type="evidence" value="ECO:0007669"/>
    <property type="project" value="UniProtKB-KW"/>
</dbReference>
<dbReference type="GO" id="GO:0051537">
    <property type="term" value="F:2 iron, 2 sulfur cluster binding"/>
    <property type="evidence" value="ECO:0007669"/>
    <property type="project" value="UniProtKB-KW"/>
</dbReference>
<dbReference type="NCBIfam" id="NF011565">
    <property type="entry name" value="PRK14989.1"/>
    <property type="match status" value="1"/>
</dbReference>
<dbReference type="UniPathway" id="UPA00653"/>
<feature type="domain" description="BFD-like [2Fe-2S]-binding" evidence="20">
    <location>
        <begin position="413"/>
        <end position="461"/>
    </location>
</feature>
<keyword evidence="8 17" id="KW-0479">Metal-binding</keyword>
<dbReference type="PRINTS" id="PR00397">
    <property type="entry name" value="SIROHAEM"/>
</dbReference>
<evidence type="ECO:0000256" key="1">
    <source>
        <dbReference type="ARBA" id="ARBA00001974"/>
    </source>
</evidence>
<evidence type="ECO:0000256" key="3">
    <source>
        <dbReference type="ARBA" id="ARBA00010429"/>
    </source>
</evidence>
<dbReference type="Pfam" id="PF04324">
    <property type="entry name" value="Fer2_BFD"/>
    <property type="match status" value="1"/>
</dbReference>
<dbReference type="OrthoDB" id="9807946at2"/>
<evidence type="ECO:0000256" key="7">
    <source>
        <dbReference type="ARBA" id="ARBA00022714"/>
    </source>
</evidence>
<dbReference type="NCBIfam" id="TIGR02374">
    <property type="entry name" value="nitri_red_nirB"/>
    <property type="match status" value="1"/>
</dbReference>
<evidence type="ECO:0000259" key="19">
    <source>
        <dbReference type="Pfam" id="PF03460"/>
    </source>
</evidence>
<dbReference type="GO" id="GO:0042128">
    <property type="term" value="P:nitrate assimilation"/>
    <property type="evidence" value="ECO:0007669"/>
    <property type="project" value="UniProtKB-UniRule"/>
</dbReference>
<feature type="domain" description="FAD/NAD(P)-binding" evidence="21">
    <location>
        <begin position="4"/>
        <end position="280"/>
    </location>
</feature>
<evidence type="ECO:0000259" key="22">
    <source>
        <dbReference type="Pfam" id="PF18267"/>
    </source>
</evidence>
<dbReference type="PROSITE" id="PS00365">
    <property type="entry name" value="NIR_SIR"/>
    <property type="match status" value="1"/>
</dbReference>
<keyword evidence="12 17" id="KW-0411">Iron-sulfur</keyword>
<dbReference type="InterPro" id="IPR041575">
    <property type="entry name" value="Rubredoxin_C"/>
</dbReference>
<evidence type="ECO:0000256" key="5">
    <source>
        <dbReference type="ARBA" id="ARBA00022617"/>
    </source>
</evidence>
<feature type="binding site" description="axial binding residue" evidence="17">
    <location>
        <position position="674"/>
    </location>
    <ligand>
        <name>siroheme</name>
        <dbReference type="ChEBI" id="CHEBI:60052"/>
    </ligand>
    <ligandPart>
        <name>Fe</name>
        <dbReference type="ChEBI" id="CHEBI:18248"/>
    </ligandPart>
</feature>
<accession>A0A399EKZ3</accession>
<dbReference type="InterPro" id="IPR006067">
    <property type="entry name" value="NO2/SO3_Rdtase_4Fe4S_dom"/>
</dbReference>
<evidence type="ECO:0000256" key="9">
    <source>
        <dbReference type="ARBA" id="ARBA00022827"/>
    </source>
</evidence>
<dbReference type="FunFam" id="1.10.10.1100:FF:000002">
    <property type="entry name" value="Nitrite reductase large subunit"/>
    <property type="match status" value="1"/>
</dbReference>
<dbReference type="GO" id="GO:0051539">
    <property type="term" value="F:4 iron, 4 sulfur cluster binding"/>
    <property type="evidence" value="ECO:0007669"/>
    <property type="project" value="UniProtKB-KW"/>
</dbReference>
<dbReference type="PRINTS" id="PR00411">
    <property type="entry name" value="PNDRDTASEI"/>
</dbReference>
<dbReference type="SUPFAM" id="SSF55124">
    <property type="entry name" value="Nitrite/Sulfite reductase N-terminal domain-like"/>
    <property type="match status" value="1"/>
</dbReference>
<keyword evidence="6 16" id="KW-0285">Flavoprotein</keyword>
<dbReference type="PIRSF" id="PIRSF037149">
    <property type="entry name" value="NirB"/>
    <property type="match status" value="1"/>
</dbReference>
<keyword evidence="10 23" id="KW-0560">Oxidoreductase</keyword>
<feature type="binding site" evidence="17">
    <location>
        <position position="636"/>
    </location>
    <ligand>
        <name>[4Fe-4S] cluster</name>
        <dbReference type="ChEBI" id="CHEBI:49883"/>
    </ligand>
</feature>
<dbReference type="Pfam" id="PF03460">
    <property type="entry name" value="NIR_SIR_ferr"/>
    <property type="match status" value="1"/>
</dbReference>
<dbReference type="Gene3D" id="3.30.390.30">
    <property type="match status" value="1"/>
</dbReference>
<comment type="cofactor">
    <cofactor evidence="17">
        <name>siroheme</name>
        <dbReference type="ChEBI" id="CHEBI:60052"/>
    </cofactor>
    <text evidence="17">Binds 1 siroheme per subunit.</text>
</comment>
<evidence type="ECO:0000256" key="16">
    <source>
        <dbReference type="PIRNR" id="PIRNR037149"/>
    </source>
</evidence>
<keyword evidence="4 17" id="KW-0004">4Fe-4S</keyword>
<evidence type="ECO:0000313" key="24">
    <source>
        <dbReference type="Proteomes" id="UP000265341"/>
    </source>
</evidence>
<evidence type="ECO:0000259" key="20">
    <source>
        <dbReference type="Pfam" id="PF04324"/>
    </source>
</evidence>
<organism evidence="23 24">
    <name type="scientific">Calidithermus roseus</name>
    <dbReference type="NCBI Taxonomy" id="1644118"/>
    <lineage>
        <taxon>Bacteria</taxon>
        <taxon>Thermotogati</taxon>
        <taxon>Deinococcota</taxon>
        <taxon>Deinococci</taxon>
        <taxon>Thermales</taxon>
        <taxon>Thermaceae</taxon>
        <taxon>Calidithermus</taxon>
    </lineage>
</organism>
<evidence type="ECO:0000259" key="21">
    <source>
        <dbReference type="Pfam" id="PF07992"/>
    </source>
</evidence>
<evidence type="ECO:0000256" key="4">
    <source>
        <dbReference type="ARBA" id="ARBA00022485"/>
    </source>
</evidence>
<evidence type="ECO:0000256" key="8">
    <source>
        <dbReference type="ARBA" id="ARBA00022723"/>
    </source>
</evidence>
<dbReference type="PRINTS" id="PR00368">
    <property type="entry name" value="FADPNR"/>
</dbReference>
<evidence type="ECO:0000256" key="2">
    <source>
        <dbReference type="ARBA" id="ARBA00005096"/>
    </source>
</evidence>
<dbReference type="InterPro" id="IPR023753">
    <property type="entry name" value="FAD/NAD-binding_dom"/>
</dbReference>
<dbReference type="InterPro" id="IPR045854">
    <property type="entry name" value="NO2/SO3_Rdtase_4Fe4S_sf"/>
</dbReference>
<dbReference type="Gene3D" id="1.10.10.1100">
    <property type="entry name" value="BFD-like [2Fe-2S]-binding domain"/>
    <property type="match status" value="1"/>
</dbReference>
<dbReference type="Proteomes" id="UP000265341">
    <property type="component" value="Unassembled WGS sequence"/>
</dbReference>
<dbReference type="InterPro" id="IPR006066">
    <property type="entry name" value="NO2/SO3_Rdtase_FeS/sirohaem_BS"/>
</dbReference>
<dbReference type="Pfam" id="PF07992">
    <property type="entry name" value="Pyr_redox_2"/>
    <property type="match status" value="1"/>
</dbReference>
<evidence type="ECO:0000256" key="10">
    <source>
        <dbReference type="ARBA" id="ARBA00023002"/>
    </source>
</evidence>
<sequence length="839" mass="92414">MAKRIVVVGNGMVGHKFLETLRARTQDFDLTVIAEEPRLAYDRVHLSEFFNEPRPNLSLGTYEQYAEWGVRIVNARASAIDRERRIVRSAHQEIPYDTLVLATGSYPFVPPIEGRDLEGCFTYRTLEDLTRIEAWAKHSQKGVVIGGGLLGLEAAGALLKLGLQTHVVEFAPRLMPVQLDELGGRLLKKKLEAMGIGVHVSKSTQRIEARGERVAALHFADGSTLEADLVVFSAGIRPRDELARSSGLEVGEKGGIVIDEHCRTSDPHIYAIGECALYRGRIYGLVAPGYEMARVLAERLTGGERTFKGADLSTKLKLLGVEVGSFGDAFAQTPGAQEMLYSNFGKGVYKKLVLSEDGKRLLGGVLVGDTSDYANLHGLASSAVELDNPEHLLIPPAEGGAAPRASLPVTARVCSCENVTKGALCEAIHSGCRDIASLKKVTRAGTGCGGCVAMMSDILKEELLKLGEKVSNHLCEHFPYSRRELFDIVRVRGYKTFDALLRDYGTGYGCEVCKPAVASILASLYNEYVLEDAHAPLQDTNDRFLANMQRDGTYSVVPRIPGGEITPEKLIAIGQVAQKYGLYTKITGGQRVDLFGARLEQLPHIWADLIAAGFESGHAYGKALRTVKSCVGDTWCRYGVQDSVGLAIRLENRYKGLRAPHKLKSAVSGCTRECAEAQSKDFGVIATERGWNLYVCGNGGMKPRHADLLAADLDEETLIRYIDRFLMFYIRTADRLQRTSVWLEKLEGGIEYLREVIVEDKLGIAAELEAQMAHHIETYRCEWKVTLENPDKLKHFRHFVNSDAPDDNVVVVEQRGQHRPAYDFERGTLPLPLAMGVEP</sequence>
<comment type="cofactor">
    <cofactor evidence="17">
        <name>[4Fe-4S] cluster</name>
        <dbReference type="ChEBI" id="CHEBI:49883"/>
    </cofactor>
    <text evidence="17">Binds 1 [4Fe-4S] cluster per subunit.</text>
</comment>
<comment type="pathway">
    <text evidence="2">Nitrogen metabolism; nitrate reduction (assimilation).</text>
</comment>
<dbReference type="Gene3D" id="3.30.413.10">
    <property type="entry name" value="Sulfite Reductase Hemoprotein, domain 1"/>
    <property type="match status" value="1"/>
</dbReference>
<keyword evidence="9 16" id="KW-0274">FAD</keyword>
<comment type="cofactor">
    <cofactor evidence="1 16">
        <name>FAD</name>
        <dbReference type="ChEBI" id="CHEBI:57692"/>
    </cofactor>
</comment>
<evidence type="ECO:0000313" key="23">
    <source>
        <dbReference type="EMBL" id="RIH83759.1"/>
    </source>
</evidence>
<keyword evidence="24" id="KW-1185">Reference proteome</keyword>
<reference evidence="23 24" key="1">
    <citation type="submission" date="2018-08" db="EMBL/GenBank/DDBJ databases">
        <title>Meiothermus roseus NBRC 110900 genome sequencing project.</title>
        <authorList>
            <person name="Da Costa M.S."/>
            <person name="Albuquerque L."/>
            <person name="Raposo P."/>
            <person name="Froufe H.J.C."/>
            <person name="Barroso C.S."/>
            <person name="Egas C."/>
        </authorList>
    </citation>
    <scope>NUCLEOTIDE SEQUENCE [LARGE SCALE GENOMIC DNA]</scope>
    <source>
        <strain evidence="23 24">NBRC 110900</strain>
    </source>
</reference>
<evidence type="ECO:0000256" key="15">
    <source>
        <dbReference type="ARBA" id="ARBA00064211"/>
    </source>
</evidence>
<dbReference type="Gene3D" id="3.50.50.60">
    <property type="entry name" value="FAD/NAD(P)-binding domain"/>
    <property type="match status" value="2"/>
</dbReference>
<dbReference type="GO" id="GO:0050661">
    <property type="term" value="F:NADP binding"/>
    <property type="evidence" value="ECO:0007669"/>
    <property type="project" value="UniProtKB-UniRule"/>
</dbReference>
<feature type="domain" description="Nitrite/Sulfite reductase ferredoxin-like" evidence="19">
    <location>
        <begin position="549"/>
        <end position="611"/>
    </location>
</feature>
<dbReference type="SUPFAM" id="SSF56014">
    <property type="entry name" value="Nitrite and sulphite reductase 4Fe-4S domain-like"/>
    <property type="match status" value="1"/>
</dbReference>
<dbReference type="PANTHER" id="PTHR43809:SF1">
    <property type="entry name" value="NITRITE REDUCTASE (NADH) LARGE SUBUNIT"/>
    <property type="match status" value="1"/>
</dbReference>
<evidence type="ECO:0000256" key="14">
    <source>
        <dbReference type="ARBA" id="ARBA00034078"/>
    </source>
</evidence>
<evidence type="ECO:0000256" key="11">
    <source>
        <dbReference type="ARBA" id="ARBA00023004"/>
    </source>
</evidence>
<comment type="similarity">
    <text evidence="3">Belongs to the nitrite and sulfite reductase 4Fe-4S domain family.</text>
</comment>
<comment type="caution">
    <text evidence="23">The sequence shown here is derived from an EMBL/GenBank/DDBJ whole genome shotgun (WGS) entry which is preliminary data.</text>
</comment>
<dbReference type="FunFam" id="3.50.50.60:FF:000033">
    <property type="entry name" value="Nitrite reductase [NAD(P)H], large subunit"/>
    <property type="match status" value="1"/>
</dbReference>
<dbReference type="FunFam" id="3.30.413.10:FF:000007">
    <property type="entry name" value="Nitrite reductase [NAD(P)H] large subunit"/>
    <property type="match status" value="1"/>
</dbReference>
<feature type="binding site" evidence="17">
    <location>
        <position position="674"/>
    </location>
    <ligand>
        <name>[4Fe-4S] cluster</name>
        <dbReference type="ChEBI" id="CHEBI:49883"/>
    </ligand>
</feature>
<dbReference type="RefSeq" id="WP_119279534.1">
    <property type="nucleotide sequence ID" value="NZ_QWLA01000070.1"/>
</dbReference>
<dbReference type="InterPro" id="IPR036136">
    <property type="entry name" value="Nit/Sulf_reduc_fer-like_dom_sf"/>
</dbReference>
<dbReference type="InterPro" id="IPR016156">
    <property type="entry name" value="FAD/NAD-linked_Rdtase_dimer_sf"/>
</dbReference>
<keyword evidence="13 16" id="KW-0534">Nitrate assimilation</keyword>
<keyword evidence="7" id="KW-0001">2Fe-2S</keyword>
<dbReference type="InterPro" id="IPR007419">
    <property type="entry name" value="BFD-like_2Fe2S-bd_dom"/>
</dbReference>
<dbReference type="InterPro" id="IPR017121">
    <property type="entry name" value="Nitrite_Rdtase_lsu"/>
</dbReference>
<dbReference type="Pfam" id="PF01077">
    <property type="entry name" value="NIR_SIR"/>
    <property type="match status" value="1"/>
</dbReference>
<proteinExistence type="inferred from homology"/>
<evidence type="ECO:0000259" key="18">
    <source>
        <dbReference type="Pfam" id="PF01077"/>
    </source>
</evidence>
<comment type="subunit">
    <text evidence="15">Homodimer which associates with NirD.</text>
</comment>
<dbReference type="GO" id="GO:0050660">
    <property type="term" value="F:flavin adenine dinucleotide binding"/>
    <property type="evidence" value="ECO:0007669"/>
    <property type="project" value="UniProtKB-UniRule"/>
</dbReference>
<gene>
    <name evidence="23" type="primary">nasD</name>
    <name evidence="23" type="ORF">Mrose_02920</name>
</gene>